<evidence type="ECO:0000256" key="3">
    <source>
        <dbReference type="ARBA" id="ARBA00023082"/>
    </source>
</evidence>
<keyword evidence="2" id="KW-0805">Transcription regulation</keyword>
<dbReference type="GO" id="GO:0016987">
    <property type="term" value="F:sigma factor activity"/>
    <property type="evidence" value="ECO:0007669"/>
    <property type="project" value="UniProtKB-KW"/>
</dbReference>
<evidence type="ECO:0000256" key="5">
    <source>
        <dbReference type="ARBA" id="ARBA00023163"/>
    </source>
</evidence>
<dbReference type="Gene3D" id="1.10.10.10">
    <property type="entry name" value="Winged helix-like DNA-binding domain superfamily/Winged helix DNA-binding domain"/>
    <property type="match status" value="1"/>
</dbReference>
<evidence type="ECO:0000313" key="8">
    <source>
        <dbReference type="EMBL" id="SEH75267.1"/>
    </source>
</evidence>
<evidence type="ECO:0000259" key="6">
    <source>
        <dbReference type="Pfam" id="PF04542"/>
    </source>
</evidence>
<reference evidence="8 9" key="1">
    <citation type="submission" date="2016-10" db="EMBL/GenBank/DDBJ databases">
        <authorList>
            <person name="de Groot N.N."/>
        </authorList>
    </citation>
    <scope>NUCLEOTIDE SEQUENCE [LARGE SCALE GENOMIC DNA]</scope>
    <source>
        <strain evidence="8 9">YAD2003</strain>
    </source>
</reference>
<dbReference type="RefSeq" id="WP_074717920.1">
    <property type="nucleotide sequence ID" value="NZ_FNWV01000009.1"/>
</dbReference>
<dbReference type="InterPro" id="IPR036388">
    <property type="entry name" value="WH-like_DNA-bd_sf"/>
</dbReference>
<dbReference type="InterPro" id="IPR013325">
    <property type="entry name" value="RNA_pol_sigma_r2"/>
</dbReference>
<dbReference type="OrthoDB" id="1706725at2"/>
<comment type="similarity">
    <text evidence="1">Belongs to the sigma-70 factor family. ECF subfamily.</text>
</comment>
<keyword evidence="4" id="KW-0238">DNA-binding</keyword>
<dbReference type="Proteomes" id="UP000183190">
    <property type="component" value="Unassembled WGS sequence"/>
</dbReference>
<dbReference type="PANTHER" id="PTHR43133:SF8">
    <property type="entry name" value="RNA POLYMERASE SIGMA FACTOR HI_1459-RELATED"/>
    <property type="match status" value="1"/>
</dbReference>
<dbReference type="GO" id="GO:0003677">
    <property type="term" value="F:DNA binding"/>
    <property type="evidence" value="ECO:0007669"/>
    <property type="project" value="UniProtKB-KW"/>
</dbReference>
<dbReference type="InterPro" id="IPR013249">
    <property type="entry name" value="RNA_pol_sigma70_r4_t2"/>
</dbReference>
<gene>
    <name evidence="8" type="ORF">SAMN02910265_02499</name>
</gene>
<organism evidence="8 9">
    <name type="scientific">Ruminococcus flavefaciens</name>
    <dbReference type="NCBI Taxonomy" id="1265"/>
    <lineage>
        <taxon>Bacteria</taxon>
        <taxon>Bacillati</taxon>
        <taxon>Bacillota</taxon>
        <taxon>Clostridia</taxon>
        <taxon>Eubacteriales</taxon>
        <taxon>Oscillospiraceae</taxon>
        <taxon>Ruminococcus</taxon>
    </lineage>
</organism>
<dbReference type="GO" id="GO:0006352">
    <property type="term" value="P:DNA-templated transcription initiation"/>
    <property type="evidence" value="ECO:0007669"/>
    <property type="project" value="InterPro"/>
</dbReference>
<protein>
    <submittedName>
        <fullName evidence="8">RNA polymerase sigma-70 factor, ECF subfamily</fullName>
    </submittedName>
</protein>
<dbReference type="InterPro" id="IPR039425">
    <property type="entry name" value="RNA_pol_sigma-70-like"/>
</dbReference>
<keyword evidence="3" id="KW-0731">Sigma factor</keyword>
<evidence type="ECO:0000313" key="9">
    <source>
        <dbReference type="Proteomes" id="UP000183190"/>
    </source>
</evidence>
<dbReference type="InterPro" id="IPR013324">
    <property type="entry name" value="RNA_pol_sigma_r3/r4-like"/>
</dbReference>
<evidence type="ECO:0000259" key="7">
    <source>
        <dbReference type="Pfam" id="PF08281"/>
    </source>
</evidence>
<dbReference type="EMBL" id="FNWV01000009">
    <property type="protein sequence ID" value="SEH75267.1"/>
    <property type="molecule type" value="Genomic_DNA"/>
</dbReference>
<feature type="domain" description="RNA polymerase sigma-70 region 2" evidence="6">
    <location>
        <begin position="26"/>
        <end position="88"/>
    </location>
</feature>
<dbReference type="SUPFAM" id="SSF88946">
    <property type="entry name" value="Sigma2 domain of RNA polymerase sigma factors"/>
    <property type="match status" value="1"/>
</dbReference>
<dbReference type="Pfam" id="PF08281">
    <property type="entry name" value="Sigma70_r4_2"/>
    <property type="match status" value="1"/>
</dbReference>
<dbReference type="Gene3D" id="1.10.1740.10">
    <property type="match status" value="1"/>
</dbReference>
<dbReference type="NCBIfam" id="TIGR02937">
    <property type="entry name" value="sigma70-ECF"/>
    <property type="match status" value="1"/>
</dbReference>
<evidence type="ECO:0000256" key="2">
    <source>
        <dbReference type="ARBA" id="ARBA00023015"/>
    </source>
</evidence>
<dbReference type="SUPFAM" id="SSF88659">
    <property type="entry name" value="Sigma3 and sigma4 domains of RNA polymerase sigma factors"/>
    <property type="match status" value="1"/>
</dbReference>
<dbReference type="Pfam" id="PF04542">
    <property type="entry name" value="Sigma70_r2"/>
    <property type="match status" value="1"/>
</dbReference>
<dbReference type="InterPro" id="IPR014284">
    <property type="entry name" value="RNA_pol_sigma-70_dom"/>
</dbReference>
<name>A0A1H6KP60_RUMFL</name>
<keyword evidence="5" id="KW-0804">Transcription</keyword>
<feature type="domain" description="RNA polymerase sigma factor 70 region 4 type 2" evidence="7">
    <location>
        <begin position="119"/>
        <end position="170"/>
    </location>
</feature>
<dbReference type="PANTHER" id="PTHR43133">
    <property type="entry name" value="RNA POLYMERASE ECF-TYPE SIGMA FACTO"/>
    <property type="match status" value="1"/>
</dbReference>
<sequence length="184" mass="21622">MDNGESSYRRFLSGDKDGLAEVMRIYRDGLVLYLSSLVCNINIAEELMEETFVKLYVKKPKYKGKSSFKTWLYSIARFTAVDYIRKNSSVLQTSLDDAESKVSEDNLEGRIIQNEEKRVIHRAIRKLKPEYEQALYLTYFEDFSNRETASIMKKTEKQVRDILYHARKTLKAELIKEGFVYEKL</sequence>
<dbReference type="AlphaFoldDB" id="A0A1H6KP60"/>
<accession>A0A1H6KP60</accession>
<evidence type="ECO:0000256" key="4">
    <source>
        <dbReference type="ARBA" id="ARBA00023125"/>
    </source>
</evidence>
<dbReference type="InterPro" id="IPR007627">
    <property type="entry name" value="RNA_pol_sigma70_r2"/>
</dbReference>
<proteinExistence type="inferred from homology"/>
<evidence type="ECO:0000256" key="1">
    <source>
        <dbReference type="ARBA" id="ARBA00010641"/>
    </source>
</evidence>